<dbReference type="EMBL" id="QGKW02001660">
    <property type="protein sequence ID" value="KAF2577055.1"/>
    <property type="molecule type" value="Genomic_DNA"/>
</dbReference>
<feature type="region of interest" description="Disordered" evidence="1">
    <location>
        <begin position="1"/>
        <end position="30"/>
    </location>
</feature>
<evidence type="ECO:0000313" key="2">
    <source>
        <dbReference type="EMBL" id="KAF2577055.1"/>
    </source>
</evidence>
<protein>
    <submittedName>
        <fullName evidence="2">Uncharacterized protein</fullName>
    </submittedName>
</protein>
<organism evidence="2 3">
    <name type="scientific">Brassica cretica</name>
    <name type="common">Mustard</name>
    <dbReference type="NCBI Taxonomy" id="69181"/>
    <lineage>
        <taxon>Eukaryota</taxon>
        <taxon>Viridiplantae</taxon>
        <taxon>Streptophyta</taxon>
        <taxon>Embryophyta</taxon>
        <taxon>Tracheophyta</taxon>
        <taxon>Spermatophyta</taxon>
        <taxon>Magnoliopsida</taxon>
        <taxon>eudicotyledons</taxon>
        <taxon>Gunneridae</taxon>
        <taxon>Pentapetalae</taxon>
        <taxon>rosids</taxon>
        <taxon>malvids</taxon>
        <taxon>Brassicales</taxon>
        <taxon>Brassicaceae</taxon>
        <taxon>Brassiceae</taxon>
        <taxon>Brassica</taxon>
    </lineage>
</organism>
<dbReference type="AlphaFoldDB" id="A0A8S9J4K2"/>
<name>A0A8S9J4K2_BRACR</name>
<accession>A0A8S9J4K2</accession>
<reference evidence="2" key="1">
    <citation type="submission" date="2019-12" db="EMBL/GenBank/DDBJ databases">
        <title>Genome sequencing and annotation of Brassica cretica.</title>
        <authorList>
            <person name="Studholme D.J."/>
            <person name="Sarris P.F."/>
        </authorList>
    </citation>
    <scope>NUCLEOTIDE SEQUENCE</scope>
    <source>
        <strain evidence="2">PFS-001/15</strain>
        <tissue evidence="2">Leaf</tissue>
    </source>
</reference>
<proteinExistence type="predicted"/>
<comment type="caution">
    <text evidence="2">The sequence shown here is derived from an EMBL/GenBank/DDBJ whole genome shotgun (WGS) entry which is preliminary data.</text>
</comment>
<evidence type="ECO:0000313" key="3">
    <source>
        <dbReference type="Proteomes" id="UP000712281"/>
    </source>
</evidence>
<gene>
    <name evidence="2" type="ORF">F2Q68_00005171</name>
</gene>
<evidence type="ECO:0000256" key="1">
    <source>
        <dbReference type="SAM" id="MobiDB-lite"/>
    </source>
</evidence>
<dbReference type="Proteomes" id="UP000712281">
    <property type="component" value="Unassembled WGS sequence"/>
</dbReference>
<sequence>MSEPIQRSSVDVGVAPDLEITQGPEGSLGTRRLQLGSERWALNPEVSSFLEYGLLESGDCFRNPEVA</sequence>